<reference evidence="1 2" key="1">
    <citation type="submission" date="2021-03" db="EMBL/GenBank/DDBJ databases">
        <title>Genomic Encyclopedia of Type Strains, Phase IV (KMG-IV): sequencing the most valuable type-strain genomes for metagenomic binning, comparative biology and taxonomic classification.</title>
        <authorList>
            <person name="Goeker M."/>
        </authorList>
    </citation>
    <scope>NUCLEOTIDE SEQUENCE [LARGE SCALE GENOMIC DNA]</scope>
    <source>
        <strain evidence="1 2">DSM 40499</strain>
    </source>
</reference>
<comment type="caution">
    <text evidence="1">The sequence shown here is derived from an EMBL/GenBank/DDBJ whole genome shotgun (WGS) entry which is preliminary data.</text>
</comment>
<dbReference type="EMBL" id="JAGGLP010000013">
    <property type="protein sequence ID" value="MBP2052801.1"/>
    <property type="molecule type" value="Genomic_DNA"/>
</dbReference>
<keyword evidence="2" id="KW-1185">Reference proteome</keyword>
<gene>
    <name evidence="1" type="ORF">J2Z21_005790</name>
</gene>
<evidence type="ECO:0000313" key="1">
    <source>
        <dbReference type="EMBL" id="MBP2052801.1"/>
    </source>
</evidence>
<evidence type="ECO:0008006" key="3">
    <source>
        <dbReference type="Google" id="ProtNLM"/>
    </source>
</evidence>
<sequence length="37" mass="3806">MEEYEAEYGPFSAAEVAGADAWAGDLFGPAGGERRGA</sequence>
<protein>
    <recommendedName>
        <fullName evidence="3">SAM-dependent methyltransferase</fullName>
    </recommendedName>
</protein>
<name>A0ABS4M082_9ACTN</name>
<dbReference type="Proteomes" id="UP001519309">
    <property type="component" value="Unassembled WGS sequence"/>
</dbReference>
<proteinExistence type="predicted"/>
<evidence type="ECO:0000313" key="2">
    <source>
        <dbReference type="Proteomes" id="UP001519309"/>
    </source>
</evidence>
<accession>A0ABS4M082</accession>
<organism evidence="1 2">
    <name type="scientific">Streptomyces griseochromogenes</name>
    <dbReference type="NCBI Taxonomy" id="68214"/>
    <lineage>
        <taxon>Bacteria</taxon>
        <taxon>Bacillati</taxon>
        <taxon>Actinomycetota</taxon>
        <taxon>Actinomycetes</taxon>
        <taxon>Kitasatosporales</taxon>
        <taxon>Streptomycetaceae</taxon>
        <taxon>Streptomyces</taxon>
    </lineage>
</organism>